<reference evidence="1" key="1">
    <citation type="submission" date="2014-01" db="EMBL/GenBank/DDBJ databases">
        <authorList>
            <person name="Brown-Elliot B."/>
            <person name="Wallace R."/>
            <person name="Lenaerts A."/>
            <person name="Ordway D."/>
            <person name="DeGroote M.A."/>
            <person name="Parker T."/>
            <person name="Sizemore C."/>
            <person name="Tallon L.J."/>
            <person name="Sadzewicz L.K."/>
            <person name="Sengamalay N."/>
            <person name="Fraser C.M."/>
            <person name="Hine E."/>
            <person name="Shefchek K.A."/>
            <person name="Das S.P."/>
            <person name="Tettelin H."/>
        </authorList>
    </citation>
    <scope>NUCLEOTIDE SEQUENCE [LARGE SCALE GENOMIC DNA]</scope>
    <source>
        <strain evidence="1">4042</strain>
    </source>
</reference>
<accession>X7YJN1</accession>
<evidence type="ECO:0000313" key="1">
    <source>
        <dbReference type="EMBL" id="EUA07377.1"/>
    </source>
</evidence>
<name>X7YJN1_MYCXE</name>
<dbReference type="EMBL" id="JAOB01000093">
    <property type="protein sequence ID" value="EUA07377.1"/>
    <property type="molecule type" value="Genomic_DNA"/>
</dbReference>
<dbReference type="AlphaFoldDB" id="X7YJN1"/>
<sequence length="63" mass="7243">MIETDALIQLLAKHPGYAHSFPPMPLQPKGFMTPKRSPMWSCGWPVTGRRRCRARRYPSTRAC</sequence>
<gene>
    <name evidence="1" type="ORF">I553_0795</name>
</gene>
<proteinExistence type="predicted"/>
<organism evidence="1">
    <name type="scientific">Mycobacterium xenopi 4042</name>
    <dbReference type="NCBI Taxonomy" id="1299334"/>
    <lineage>
        <taxon>Bacteria</taxon>
        <taxon>Bacillati</taxon>
        <taxon>Actinomycetota</taxon>
        <taxon>Actinomycetes</taxon>
        <taxon>Mycobacteriales</taxon>
        <taxon>Mycobacteriaceae</taxon>
        <taxon>Mycobacterium</taxon>
    </lineage>
</organism>
<protein>
    <submittedName>
        <fullName evidence="1">Uncharacterized protein</fullName>
    </submittedName>
</protein>
<comment type="caution">
    <text evidence="1">The sequence shown here is derived from an EMBL/GenBank/DDBJ whole genome shotgun (WGS) entry which is preliminary data.</text>
</comment>
<dbReference type="PATRIC" id="fig|1299334.3.peg.10371"/>